<dbReference type="Proteomes" id="UP001056120">
    <property type="component" value="Linkage Group LG12"/>
</dbReference>
<sequence>MFLQDDNDSMAWVFAIDGLFLLNLFQTYDSDLSTKELLAQDIMMMENQIPFMVLKEIYKALFSSSESEDQMMAESGIPLMEIDETLHSSSEEEEDDGDKEEEEKDDGEEEEDVDVEEEEEEEITEDNEIPFLWSNDDITESIINVTDFLQKVPEKEIVLLYEKIITSLQNFTRNNITFPSASQLREVILRNLVAYETLKPDSNQFPLAEYMGLMCRLVVNVNDVKLLRKENIIRGDLVDDEVAKIFVEMSSSILSLKTKEKSQLQEMIDDVKKVYESRLRKTYLFLKKLASWLLVVLKAIGSFVGATWKIIAFMISIVTVIISVLLLAIFFLRSHDASVDFTRQPPRPLVKTYHDGPESHPQQVHVSLVGNKYMKVSWVTDEHNVPSVVDFGKVSEKYDSSATGETTSYHYFLYSSGKIHHVTIGPLDPATTYYYRCSGTGPEFSFQTPPEKFPIEFVVVGDLGQTEWTSSTLDHINANSYDVLLLPGDLSYADTQQPLWDSFGRLVEPYASRRPWMVTEGNHEQEIFPIIYPKGFKAYNARWPMPHEESGSNSNLYYSFDVAGTHIIMLGSYTDFSVDSDQYRWLANDLAKVDRLLTPWLIVLLHAPWYNSNSAHQGEGESMRLAMEQVLYDYRVDMVFAGHVHAYERFTRVFNNNATPCGPIYVTIGDGGNREGLAMIYKEPSPSISLFRETSFGHGRLRIMNETHARWSWHRNNDSASVVADDVWFESLRSSPSCGQNFQGHDEL</sequence>
<reference evidence="2" key="1">
    <citation type="journal article" date="2022" name="Mol. Ecol. Resour.">
        <title>The genomes of chicory, endive, great burdock and yacon provide insights into Asteraceae palaeo-polyploidization history and plant inulin production.</title>
        <authorList>
            <person name="Fan W."/>
            <person name="Wang S."/>
            <person name="Wang H."/>
            <person name="Wang A."/>
            <person name="Jiang F."/>
            <person name="Liu H."/>
            <person name="Zhao H."/>
            <person name="Xu D."/>
            <person name="Zhang Y."/>
        </authorList>
    </citation>
    <scope>NUCLEOTIDE SEQUENCE [LARGE SCALE GENOMIC DNA]</scope>
    <source>
        <strain evidence="2">cv. Yunnan</strain>
    </source>
</reference>
<proteinExistence type="predicted"/>
<comment type="caution">
    <text evidence="1">The sequence shown here is derived from an EMBL/GenBank/DDBJ whole genome shotgun (WGS) entry which is preliminary data.</text>
</comment>
<gene>
    <name evidence="1" type="ORF">L1987_39633</name>
</gene>
<dbReference type="EMBL" id="CM042029">
    <property type="protein sequence ID" value="KAI3796946.1"/>
    <property type="molecule type" value="Genomic_DNA"/>
</dbReference>
<reference evidence="1 2" key="2">
    <citation type="journal article" date="2022" name="Mol. Ecol. Resour.">
        <title>The genomes of chicory, endive, great burdock and yacon provide insights into Asteraceae paleo-polyploidization history and plant inulin production.</title>
        <authorList>
            <person name="Fan W."/>
            <person name="Wang S."/>
            <person name="Wang H."/>
            <person name="Wang A."/>
            <person name="Jiang F."/>
            <person name="Liu H."/>
            <person name="Zhao H."/>
            <person name="Xu D."/>
            <person name="Zhang Y."/>
        </authorList>
    </citation>
    <scope>NUCLEOTIDE SEQUENCE [LARGE SCALE GENOMIC DNA]</scope>
    <source>
        <strain evidence="2">cv. Yunnan</strain>
        <tissue evidence="1">Leaves</tissue>
    </source>
</reference>
<evidence type="ECO:0000313" key="2">
    <source>
        <dbReference type="Proteomes" id="UP001056120"/>
    </source>
</evidence>
<evidence type="ECO:0000313" key="1">
    <source>
        <dbReference type="EMBL" id="KAI3796946.1"/>
    </source>
</evidence>
<name>A0ACB9HNW2_9ASTR</name>
<accession>A0ACB9HNW2</accession>
<keyword evidence="2" id="KW-1185">Reference proteome</keyword>
<protein>
    <submittedName>
        <fullName evidence="1">Uncharacterized protein</fullName>
    </submittedName>
</protein>
<organism evidence="1 2">
    <name type="scientific">Smallanthus sonchifolius</name>
    <dbReference type="NCBI Taxonomy" id="185202"/>
    <lineage>
        <taxon>Eukaryota</taxon>
        <taxon>Viridiplantae</taxon>
        <taxon>Streptophyta</taxon>
        <taxon>Embryophyta</taxon>
        <taxon>Tracheophyta</taxon>
        <taxon>Spermatophyta</taxon>
        <taxon>Magnoliopsida</taxon>
        <taxon>eudicotyledons</taxon>
        <taxon>Gunneridae</taxon>
        <taxon>Pentapetalae</taxon>
        <taxon>asterids</taxon>
        <taxon>campanulids</taxon>
        <taxon>Asterales</taxon>
        <taxon>Asteraceae</taxon>
        <taxon>Asteroideae</taxon>
        <taxon>Heliantheae alliance</taxon>
        <taxon>Millerieae</taxon>
        <taxon>Smallanthus</taxon>
    </lineage>
</organism>